<dbReference type="InterPro" id="IPR036322">
    <property type="entry name" value="WD40_repeat_dom_sf"/>
</dbReference>
<dbReference type="InterPro" id="IPR015943">
    <property type="entry name" value="WD40/YVTN_repeat-like_dom_sf"/>
</dbReference>
<feature type="region of interest" description="Disordered" evidence="4">
    <location>
        <begin position="117"/>
        <end position="141"/>
    </location>
</feature>
<feature type="region of interest" description="Disordered" evidence="4">
    <location>
        <begin position="1"/>
        <end position="93"/>
    </location>
</feature>
<dbReference type="PANTHER" id="PTHR15052:SF2">
    <property type="entry name" value="GENERAL TRANSCRIPTION FACTOR 3C POLYPEPTIDE 2"/>
    <property type="match status" value="1"/>
</dbReference>
<dbReference type="GO" id="GO:0006383">
    <property type="term" value="P:transcription by RNA polymerase III"/>
    <property type="evidence" value="ECO:0007669"/>
    <property type="project" value="TreeGrafter"/>
</dbReference>
<dbReference type="GO" id="GO:0000127">
    <property type="term" value="C:transcription factor TFIIIC complex"/>
    <property type="evidence" value="ECO:0007669"/>
    <property type="project" value="TreeGrafter"/>
</dbReference>
<feature type="compositionally biased region" description="Basic and acidic residues" evidence="4">
    <location>
        <begin position="80"/>
        <end position="93"/>
    </location>
</feature>
<evidence type="ECO:0000313" key="5">
    <source>
        <dbReference type="EMBL" id="OQO10760.1"/>
    </source>
</evidence>
<protein>
    <submittedName>
        <fullName evidence="5">Uncharacterized protein</fullName>
    </submittedName>
</protein>
<feature type="compositionally biased region" description="Basic residues" evidence="4">
    <location>
        <begin position="1"/>
        <end position="14"/>
    </location>
</feature>
<comment type="subcellular location">
    <subcellularLocation>
        <location evidence="1">Nucleus</location>
    </subcellularLocation>
</comment>
<dbReference type="Proteomes" id="UP000192596">
    <property type="component" value="Unassembled WGS sequence"/>
</dbReference>
<accession>A0A1V8THC4</accession>
<dbReference type="InterPro" id="IPR052416">
    <property type="entry name" value="GTF3C_component"/>
</dbReference>
<feature type="compositionally biased region" description="Acidic residues" evidence="4">
    <location>
        <begin position="62"/>
        <end position="79"/>
    </location>
</feature>
<gene>
    <name evidence="5" type="ORF">B0A48_04060</name>
</gene>
<evidence type="ECO:0000256" key="2">
    <source>
        <dbReference type="ARBA" id="ARBA00023163"/>
    </source>
</evidence>
<dbReference type="PANTHER" id="PTHR15052">
    <property type="entry name" value="RNA POLYMERASE III TRANSCRIPTION INITIATION FACTOR COMPLEX SUBUNIT"/>
    <property type="match status" value="1"/>
</dbReference>
<dbReference type="SUPFAM" id="SSF50978">
    <property type="entry name" value="WD40 repeat-like"/>
    <property type="match status" value="1"/>
</dbReference>
<reference evidence="6" key="1">
    <citation type="submission" date="2017-03" db="EMBL/GenBank/DDBJ databases">
        <title>Genomes of endolithic fungi from Antarctica.</title>
        <authorList>
            <person name="Coleine C."/>
            <person name="Masonjones S."/>
            <person name="Stajich J.E."/>
        </authorList>
    </citation>
    <scope>NUCLEOTIDE SEQUENCE [LARGE SCALE GENOMIC DNA]</scope>
    <source>
        <strain evidence="6">CCFEE 5527</strain>
    </source>
</reference>
<dbReference type="InParanoid" id="A0A1V8THC4"/>
<evidence type="ECO:0000256" key="4">
    <source>
        <dbReference type="SAM" id="MobiDB-lite"/>
    </source>
</evidence>
<proteinExistence type="predicted"/>
<sequence length="728" mass="79833">MTRRTSTRATPRKHYTVDAFEGIPELQDAEPELSPPARNDDSDSADDFVAEEVVDDANGNVVEDEDDDAMSGVEDEDEPLHEVDSDAGERQLDDSMSIISDYGDGSVMAADEQTPLRTKGGHKRINDPGNSSFNRGLPDHNHRSVKKQLTIELLFGRDPDDWARVKVACDKWDQEGPLPGLREPDVKGKGGFHYSYWQGDEGRQREIDEGWKWYFEQGGRDRFQDSQNFTKITPKEARAYDLVGDASDRAFLMGPVSTPNLTKLARHQSVSIDDAWSAISDRSHDAKPKRSGFVLNLGARVRCLEWAPNQDNDYQYLVMSTLPEIQVGASNGASAYVPRPASPANIQIWQFATDGEGQMRHDTAPLLNTVLCNTWGNAKALQWCPSSRKPLETKKTRSLGLLAGVWADGGLRVLDITVSRNPTATTYLRIESVALTAHPPNTLFTALSWLSSTRLAASTANGCVAVFSLPSALSLDPNILVRPELYTRIATGYILALTSCYPSHPSLILTSSTDGFPRLTDLSSLRCSSHEATVLAQRSRTTVDLIAWHDSSQAAITLDESLTPKALAIRRFFTSVNLGRGKAAGTALATSPCHPSILWGTTKGDVIALNPMARIRRPKIKPVHQTWFSHEYRRATPAELADPSNPVGARGLSRFTDGYKVEDVVRDFHPRRAYEGEKGASGNPTVHTLYEEETAVTALAWNPNVKCGGWAAAGCGDGLVRVEDLVPG</sequence>
<organism evidence="5 6">
    <name type="scientific">Cryoendolithus antarcticus</name>
    <dbReference type="NCBI Taxonomy" id="1507870"/>
    <lineage>
        <taxon>Eukaryota</taxon>
        <taxon>Fungi</taxon>
        <taxon>Dikarya</taxon>
        <taxon>Ascomycota</taxon>
        <taxon>Pezizomycotina</taxon>
        <taxon>Dothideomycetes</taxon>
        <taxon>Dothideomycetidae</taxon>
        <taxon>Cladosporiales</taxon>
        <taxon>Cladosporiaceae</taxon>
        <taxon>Cryoendolithus</taxon>
    </lineage>
</organism>
<dbReference type="OrthoDB" id="4703at2759"/>
<keyword evidence="6" id="KW-1185">Reference proteome</keyword>
<comment type="caution">
    <text evidence="5">The sequence shown here is derived from an EMBL/GenBank/DDBJ whole genome shotgun (WGS) entry which is preliminary data.</text>
</comment>
<keyword evidence="3" id="KW-0539">Nucleus</keyword>
<dbReference type="EMBL" id="NAJO01000008">
    <property type="protein sequence ID" value="OQO10760.1"/>
    <property type="molecule type" value="Genomic_DNA"/>
</dbReference>
<evidence type="ECO:0000256" key="1">
    <source>
        <dbReference type="ARBA" id="ARBA00004123"/>
    </source>
</evidence>
<dbReference type="GO" id="GO:0005634">
    <property type="term" value="C:nucleus"/>
    <property type="evidence" value="ECO:0007669"/>
    <property type="project" value="UniProtKB-SubCell"/>
</dbReference>
<name>A0A1V8THC4_9PEZI</name>
<evidence type="ECO:0000313" key="6">
    <source>
        <dbReference type="Proteomes" id="UP000192596"/>
    </source>
</evidence>
<evidence type="ECO:0000256" key="3">
    <source>
        <dbReference type="ARBA" id="ARBA00023242"/>
    </source>
</evidence>
<dbReference type="AlphaFoldDB" id="A0A1V8THC4"/>
<feature type="compositionally biased region" description="Acidic residues" evidence="4">
    <location>
        <begin position="42"/>
        <end position="55"/>
    </location>
</feature>
<dbReference type="Gene3D" id="2.130.10.10">
    <property type="entry name" value="YVTN repeat-like/Quinoprotein amine dehydrogenase"/>
    <property type="match status" value="1"/>
</dbReference>
<keyword evidence="2" id="KW-0804">Transcription</keyword>
<dbReference type="STRING" id="1507870.A0A1V8THC4"/>